<dbReference type="InterPro" id="IPR049326">
    <property type="entry name" value="Rhodopsin_dom_fungi"/>
</dbReference>
<feature type="transmembrane region" description="Helical" evidence="7">
    <location>
        <begin position="43"/>
        <end position="65"/>
    </location>
</feature>
<evidence type="ECO:0000256" key="1">
    <source>
        <dbReference type="ARBA" id="ARBA00004141"/>
    </source>
</evidence>
<evidence type="ECO:0000256" key="2">
    <source>
        <dbReference type="ARBA" id="ARBA00022692"/>
    </source>
</evidence>
<dbReference type="Pfam" id="PF20684">
    <property type="entry name" value="Fung_rhodopsin"/>
    <property type="match status" value="1"/>
</dbReference>
<evidence type="ECO:0000256" key="7">
    <source>
        <dbReference type="SAM" id="Phobius"/>
    </source>
</evidence>
<feature type="transmembrane region" description="Helical" evidence="7">
    <location>
        <begin position="150"/>
        <end position="170"/>
    </location>
</feature>
<evidence type="ECO:0000256" key="6">
    <source>
        <dbReference type="SAM" id="MobiDB-lite"/>
    </source>
</evidence>
<evidence type="ECO:0000313" key="9">
    <source>
        <dbReference type="EMBL" id="TID23300.1"/>
    </source>
</evidence>
<keyword evidence="4 7" id="KW-0472">Membrane</keyword>
<evidence type="ECO:0000313" key="10">
    <source>
        <dbReference type="Proteomes" id="UP000298493"/>
    </source>
</evidence>
<feature type="transmembrane region" description="Helical" evidence="7">
    <location>
        <begin position="111"/>
        <end position="138"/>
    </location>
</feature>
<evidence type="ECO:0000256" key="3">
    <source>
        <dbReference type="ARBA" id="ARBA00022989"/>
    </source>
</evidence>
<keyword evidence="3 7" id="KW-1133">Transmembrane helix</keyword>
<comment type="subcellular location">
    <subcellularLocation>
        <location evidence="1">Membrane</location>
        <topology evidence="1">Multi-pass membrane protein</topology>
    </subcellularLocation>
</comment>
<organism evidence="9 10">
    <name type="scientific">Venturia nashicola</name>
    <dbReference type="NCBI Taxonomy" id="86259"/>
    <lineage>
        <taxon>Eukaryota</taxon>
        <taxon>Fungi</taxon>
        <taxon>Dikarya</taxon>
        <taxon>Ascomycota</taxon>
        <taxon>Pezizomycotina</taxon>
        <taxon>Dothideomycetes</taxon>
        <taxon>Pleosporomycetidae</taxon>
        <taxon>Venturiales</taxon>
        <taxon>Venturiaceae</taxon>
        <taxon>Venturia</taxon>
    </lineage>
</organism>
<evidence type="ECO:0000256" key="4">
    <source>
        <dbReference type="ARBA" id="ARBA00023136"/>
    </source>
</evidence>
<comment type="caution">
    <text evidence="9">The sequence shown here is derived from an EMBL/GenBank/DDBJ whole genome shotgun (WGS) entry which is preliminary data.</text>
</comment>
<feature type="transmembrane region" description="Helical" evidence="7">
    <location>
        <begin position="182"/>
        <end position="206"/>
    </location>
</feature>
<comment type="similarity">
    <text evidence="5">Belongs to the SAT4 family.</text>
</comment>
<dbReference type="PANTHER" id="PTHR33048">
    <property type="entry name" value="PTH11-LIKE INTEGRAL MEMBRANE PROTEIN (AFU_ORTHOLOGUE AFUA_5G11245)"/>
    <property type="match status" value="1"/>
</dbReference>
<dbReference type="AlphaFoldDB" id="A0A4Z1PIW2"/>
<dbReference type="EMBL" id="SNSC02000006">
    <property type="protein sequence ID" value="TID23300.1"/>
    <property type="molecule type" value="Genomic_DNA"/>
</dbReference>
<feature type="compositionally biased region" description="Basic and acidic residues" evidence="6">
    <location>
        <begin position="266"/>
        <end position="284"/>
    </location>
</feature>
<feature type="transmembrane region" description="Helical" evidence="7">
    <location>
        <begin position="12"/>
        <end position="31"/>
    </location>
</feature>
<feature type="transmembrane region" description="Helical" evidence="7">
    <location>
        <begin position="77"/>
        <end position="99"/>
    </location>
</feature>
<protein>
    <submittedName>
        <fullName evidence="9">Putative integral membrane protein</fullName>
    </submittedName>
</protein>
<dbReference type="GO" id="GO:0016020">
    <property type="term" value="C:membrane"/>
    <property type="evidence" value="ECO:0007669"/>
    <property type="project" value="UniProtKB-SubCell"/>
</dbReference>
<evidence type="ECO:0000259" key="8">
    <source>
        <dbReference type="Pfam" id="PF20684"/>
    </source>
</evidence>
<gene>
    <name evidence="9" type="ORF">E6O75_ATG02936</name>
</gene>
<evidence type="ECO:0000256" key="5">
    <source>
        <dbReference type="ARBA" id="ARBA00038359"/>
    </source>
</evidence>
<feature type="region of interest" description="Disordered" evidence="6">
    <location>
        <begin position="262"/>
        <end position="295"/>
    </location>
</feature>
<dbReference type="PANTHER" id="PTHR33048:SF47">
    <property type="entry name" value="INTEGRAL MEMBRANE PROTEIN-RELATED"/>
    <property type="match status" value="1"/>
</dbReference>
<accession>A0A4Z1PIW2</accession>
<name>A0A4Z1PIW2_9PEZI</name>
<dbReference type="InterPro" id="IPR052337">
    <property type="entry name" value="SAT4-like"/>
</dbReference>
<reference evidence="9 10" key="1">
    <citation type="submission" date="2019-04" db="EMBL/GenBank/DDBJ databases">
        <title>High contiguity whole genome sequence and gene annotation resource for two Venturia nashicola isolates.</title>
        <authorList>
            <person name="Prokchorchik M."/>
            <person name="Won K."/>
            <person name="Lee Y."/>
            <person name="Choi E.D."/>
            <person name="Segonzac C."/>
            <person name="Sohn K.H."/>
        </authorList>
    </citation>
    <scope>NUCLEOTIDE SEQUENCE [LARGE SCALE GENOMIC DNA]</scope>
    <source>
        <strain evidence="9 10">PRI2</strain>
    </source>
</reference>
<proteinExistence type="inferred from homology"/>
<feature type="domain" description="Rhodopsin" evidence="8">
    <location>
        <begin position="28"/>
        <end position="241"/>
    </location>
</feature>
<sequence length="480" mass="53155">MISTTPDPLAISITFLFLALATVFLLIRCDIRYRIQKNHGPEDALVLSAWLLAVAEQILLCVSIRHYEDTNPQQIFFWTLIIHSLTLTCSKLSLLIQYLRIFANARMARACWCGIVLVSCNAIMQVIITIFHCAPAFWNVKGSCLPHTVLFWPSGIGNFITSLLVFIIPLPKMRSLERDPRTTIAVVLVFAFGSLDIVISAIRLLRMGSSVSNLTSRGGIWMPLESTVAIICVSTVALQPFCAGTIPQFLCALWYGRGRSGPNDDDMGKDPALEHSYRDEKELPRLPTPDEEQEMGVRLPCRIPVEEDELMGGRVEMRTSLFRIGREDDGFSTESRENMDKEMGTRPRSSTLMRIGVVLPKGGQVTDSTILTTTPAVRKELGKRPRASTLMKVGVSLPNGGKVTDSTILASTPINTSKPERRERAWTLMRIGVVLPRGGRVTDSTILTTPSATEKEMSNRASSSTLVKVGMVLYDVDVVQ</sequence>
<keyword evidence="2 7" id="KW-0812">Transmembrane</keyword>
<keyword evidence="10" id="KW-1185">Reference proteome</keyword>
<dbReference type="Proteomes" id="UP000298493">
    <property type="component" value="Unassembled WGS sequence"/>
</dbReference>